<evidence type="ECO:0000256" key="7">
    <source>
        <dbReference type="ARBA" id="ARBA00023141"/>
    </source>
</evidence>
<dbReference type="PANTHER" id="PTHR42894">
    <property type="entry name" value="N-(5'-PHOSPHORIBOSYL)ANTHRANILATE ISOMERASE"/>
    <property type="match status" value="1"/>
</dbReference>
<evidence type="ECO:0000259" key="10">
    <source>
        <dbReference type="Pfam" id="PF00697"/>
    </source>
</evidence>
<keyword evidence="7 9" id="KW-0057">Aromatic amino acid biosynthesis</keyword>
<evidence type="ECO:0000256" key="1">
    <source>
        <dbReference type="ARBA" id="ARBA00001164"/>
    </source>
</evidence>
<dbReference type="CDD" id="cd00405">
    <property type="entry name" value="PRAI"/>
    <property type="match status" value="1"/>
</dbReference>
<dbReference type="GO" id="GO:0004640">
    <property type="term" value="F:phosphoribosylanthranilate isomerase activity"/>
    <property type="evidence" value="ECO:0007669"/>
    <property type="project" value="UniProtKB-UniRule"/>
</dbReference>
<dbReference type="PANTHER" id="PTHR42894:SF1">
    <property type="entry name" value="N-(5'-PHOSPHORIBOSYL)ANTHRANILATE ISOMERASE"/>
    <property type="match status" value="1"/>
</dbReference>
<organism evidence="11 12">
    <name type="scientific">Methylosinus sporium</name>
    <dbReference type="NCBI Taxonomy" id="428"/>
    <lineage>
        <taxon>Bacteria</taxon>
        <taxon>Pseudomonadati</taxon>
        <taxon>Pseudomonadota</taxon>
        <taxon>Alphaproteobacteria</taxon>
        <taxon>Hyphomicrobiales</taxon>
        <taxon>Methylocystaceae</taxon>
        <taxon>Methylosinus</taxon>
    </lineage>
</organism>
<comment type="catalytic activity">
    <reaction evidence="1 9">
        <text>N-(5-phospho-beta-D-ribosyl)anthranilate = 1-(2-carboxyphenylamino)-1-deoxy-D-ribulose 5-phosphate</text>
        <dbReference type="Rhea" id="RHEA:21540"/>
        <dbReference type="ChEBI" id="CHEBI:18277"/>
        <dbReference type="ChEBI" id="CHEBI:58613"/>
        <dbReference type="EC" id="5.3.1.24"/>
    </reaction>
</comment>
<evidence type="ECO:0000256" key="2">
    <source>
        <dbReference type="ARBA" id="ARBA00004664"/>
    </source>
</evidence>
<evidence type="ECO:0000256" key="3">
    <source>
        <dbReference type="ARBA" id="ARBA00012572"/>
    </source>
</evidence>
<evidence type="ECO:0000256" key="8">
    <source>
        <dbReference type="ARBA" id="ARBA00023235"/>
    </source>
</evidence>
<keyword evidence="6 9" id="KW-0822">Tryptophan biosynthesis</keyword>
<dbReference type="EC" id="5.3.1.24" evidence="3 9"/>
<dbReference type="SUPFAM" id="SSF51366">
    <property type="entry name" value="Ribulose-phoshate binding barrel"/>
    <property type="match status" value="1"/>
</dbReference>
<evidence type="ECO:0000313" key="11">
    <source>
        <dbReference type="EMBL" id="PWB94110.1"/>
    </source>
</evidence>
<evidence type="ECO:0000256" key="6">
    <source>
        <dbReference type="ARBA" id="ARBA00022822"/>
    </source>
</evidence>
<reference evidence="11 12" key="1">
    <citation type="journal article" date="2018" name="Appl. Microbiol. Biotechnol.">
        <title>Co-cultivation of the strictly anaerobic methanogen Methanosarcina barkeri with aerobic methanotrophs in an oxygen-limited membrane bioreactor.</title>
        <authorList>
            <person name="In 't Zandt M.H."/>
            <person name="van den Bosch T.J.M."/>
            <person name="Rijkers R."/>
            <person name="van Kessel M.A.H.J."/>
            <person name="Jetten M.S.M."/>
            <person name="Welte C.U."/>
        </authorList>
    </citation>
    <scope>NUCLEOTIDE SEQUENCE [LARGE SCALE GENOMIC DNA]</scope>
    <source>
        <strain evidence="11 12">DSM 17706</strain>
    </source>
</reference>
<dbReference type="AlphaFoldDB" id="A0A2U1SR78"/>
<dbReference type="RefSeq" id="WP_108916990.1">
    <property type="nucleotide sequence ID" value="NZ_BGJY01000001.1"/>
</dbReference>
<comment type="caution">
    <text evidence="11">The sequence shown here is derived from an EMBL/GenBank/DDBJ whole genome shotgun (WGS) entry which is preliminary data.</text>
</comment>
<evidence type="ECO:0000256" key="4">
    <source>
        <dbReference type="ARBA" id="ARBA00022272"/>
    </source>
</evidence>
<dbReference type="InterPro" id="IPR011060">
    <property type="entry name" value="RibuloseP-bd_barrel"/>
</dbReference>
<keyword evidence="12" id="KW-1185">Reference proteome</keyword>
<proteinExistence type="inferred from homology"/>
<feature type="domain" description="N-(5'phosphoribosyl) anthranilate isomerase (PRAI)" evidence="10">
    <location>
        <begin position="6"/>
        <end position="208"/>
    </location>
</feature>
<protein>
    <recommendedName>
        <fullName evidence="4 9">N-(5'-phosphoribosyl)anthranilate isomerase</fullName>
        <shortName evidence="9">PRAI</shortName>
        <ecNumber evidence="3 9">5.3.1.24</ecNumber>
    </recommendedName>
</protein>
<dbReference type="UniPathway" id="UPA00035">
    <property type="reaction ID" value="UER00042"/>
</dbReference>
<comment type="pathway">
    <text evidence="2 9">Amino-acid biosynthesis; L-tryptophan biosynthesis; L-tryptophan from chorismate: step 3/5.</text>
</comment>
<dbReference type="NCBIfam" id="NF002295">
    <property type="entry name" value="PRK01222.1-1"/>
    <property type="match status" value="1"/>
</dbReference>
<dbReference type="Proteomes" id="UP000245137">
    <property type="component" value="Unassembled WGS sequence"/>
</dbReference>
<dbReference type="GO" id="GO:0000162">
    <property type="term" value="P:L-tryptophan biosynthetic process"/>
    <property type="evidence" value="ECO:0007669"/>
    <property type="project" value="UniProtKB-UniRule"/>
</dbReference>
<accession>A0A2U1SR78</accession>
<dbReference type="OrthoDB" id="9796196at2"/>
<dbReference type="Pfam" id="PF00697">
    <property type="entry name" value="PRAI"/>
    <property type="match status" value="1"/>
</dbReference>
<keyword evidence="8 9" id="KW-0413">Isomerase</keyword>
<dbReference type="InterPro" id="IPR013785">
    <property type="entry name" value="Aldolase_TIM"/>
</dbReference>
<name>A0A2U1SR78_METSR</name>
<comment type="similarity">
    <text evidence="9">Belongs to the TrpF family.</text>
</comment>
<keyword evidence="5 9" id="KW-0028">Amino-acid biosynthesis</keyword>
<evidence type="ECO:0000256" key="5">
    <source>
        <dbReference type="ARBA" id="ARBA00022605"/>
    </source>
</evidence>
<evidence type="ECO:0000256" key="9">
    <source>
        <dbReference type="HAMAP-Rule" id="MF_00135"/>
    </source>
</evidence>
<dbReference type="EMBL" id="PUIV01000011">
    <property type="protein sequence ID" value="PWB94110.1"/>
    <property type="molecule type" value="Genomic_DNA"/>
</dbReference>
<dbReference type="Gene3D" id="3.20.20.70">
    <property type="entry name" value="Aldolase class I"/>
    <property type="match status" value="1"/>
</dbReference>
<evidence type="ECO:0000313" key="12">
    <source>
        <dbReference type="Proteomes" id="UP000245137"/>
    </source>
</evidence>
<gene>
    <name evidence="9" type="primary">trpF</name>
    <name evidence="11" type="ORF">C5689_09235</name>
</gene>
<sequence>MAGVIVKICGLSTLPMLEATIAAGADMAGFVFFEKSPRHITLETARELGRVAQERIRKVALTVDADDSTLDAIVAALAPDLLQLHGRETRERVAAVKARFRLPVIKAIGVAGAADVSSAAAFREVADILLFDAKPAPNAAVPGGAGTVFDWELMRGYSSGDWMLSGGLDPANVAEALRLTGAPAVDVSSGVERERGVKDEAKIAAFVAAARKGGAFF</sequence>
<dbReference type="HAMAP" id="MF_00135">
    <property type="entry name" value="PRAI"/>
    <property type="match status" value="1"/>
</dbReference>
<dbReference type="InterPro" id="IPR044643">
    <property type="entry name" value="TrpF_fam"/>
</dbReference>
<dbReference type="InterPro" id="IPR001240">
    <property type="entry name" value="PRAI_dom"/>
</dbReference>